<name>A0A923RES7_9FIRM</name>
<keyword evidence="3" id="KW-1185">Reference proteome</keyword>
<keyword evidence="1" id="KW-0812">Transmembrane</keyword>
<evidence type="ECO:0000313" key="3">
    <source>
        <dbReference type="Proteomes" id="UP000659630"/>
    </source>
</evidence>
<sequence length="221" mass="23443">MKKKKGIKKGFQQAGFPLKVLGTLAGMLMIGFAMAGMYLGDLGADPISILMEGAARAAGLSKGMGANLVNLAFFLFALLFNRRSIRWATLISVLAMGPSVDLGLWVLGALLPAQMSFPVRLLLGAASCALLGFAIGFYLSFDFGATPSDSVALWLRDTFHLRYRVCSWLLYCFAFAVGWALGGTVGVVTVLGLALPGLIADLVLARLQAGPAPRPEEKKEA</sequence>
<organism evidence="2 3">
    <name type="scientific">Anaerofilum hominis</name>
    <dbReference type="NCBI Taxonomy" id="2763016"/>
    <lineage>
        <taxon>Bacteria</taxon>
        <taxon>Bacillati</taxon>
        <taxon>Bacillota</taxon>
        <taxon>Clostridia</taxon>
        <taxon>Eubacteriales</taxon>
        <taxon>Oscillospiraceae</taxon>
        <taxon>Anaerofilum</taxon>
    </lineage>
</organism>
<evidence type="ECO:0000313" key="2">
    <source>
        <dbReference type="EMBL" id="MBC5582465.1"/>
    </source>
</evidence>
<reference evidence="2" key="1">
    <citation type="submission" date="2020-08" db="EMBL/GenBank/DDBJ databases">
        <title>Genome public.</title>
        <authorList>
            <person name="Liu C."/>
            <person name="Sun Q."/>
        </authorList>
    </citation>
    <scope>NUCLEOTIDE SEQUENCE</scope>
    <source>
        <strain evidence="2">BX8</strain>
    </source>
</reference>
<evidence type="ECO:0008006" key="4">
    <source>
        <dbReference type="Google" id="ProtNLM"/>
    </source>
</evidence>
<feature type="transmembrane region" description="Helical" evidence="1">
    <location>
        <begin position="87"/>
        <end position="111"/>
    </location>
</feature>
<dbReference type="InterPro" id="IPR038750">
    <property type="entry name" value="YczE/YyaS-like"/>
</dbReference>
<dbReference type="PANTHER" id="PTHR40078">
    <property type="entry name" value="INTEGRAL MEMBRANE PROTEIN-RELATED"/>
    <property type="match status" value="1"/>
</dbReference>
<dbReference type="AlphaFoldDB" id="A0A923RES7"/>
<feature type="transmembrane region" description="Helical" evidence="1">
    <location>
        <begin position="60"/>
        <end position="80"/>
    </location>
</feature>
<accession>A0A923RES7</accession>
<gene>
    <name evidence="2" type="ORF">H8S23_13205</name>
</gene>
<comment type="caution">
    <text evidence="2">The sequence shown here is derived from an EMBL/GenBank/DDBJ whole genome shotgun (WGS) entry which is preliminary data.</text>
</comment>
<feature type="transmembrane region" description="Helical" evidence="1">
    <location>
        <begin position="117"/>
        <end position="141"/>
    </location>
</feature>
<keyword evidence="1" id="KW-0472">Membrane</keyword>
<feature type="transmembrane region" description="Helical" evidence="1">
    <location>
        <begin position="20"/>
        <end position="40"/>
    </location>
</feature>
<protein>
    <recommendedName>
        <fullName evidence="4">YitT family protein</fullName>
    </recommendedName>
</protein>
<dbReference type="Pfam" id="PF19700">
    <property type="entry name" value="DUF6198"/>
    <property type="match status" value="1"/>
</dbReference>
<dbReference type="PANTHER" id="PTHR40078:SF1">
    <property type="entry name" value="INTEGRAL MEMBRANE PROTEIN"/>
    <property type="match status" value="1"/>
</dbReference>
<proteinExistence type="predicted"/>
<dbReference type="RefSeq" id="WP_186888825.1">
    <property type="nucleotide sequence ID" value="NZ_JACONZ010000005.1"/>
</dbReference>
<dbReference type="EMBL" id="JACONZ010000005">
    <property type="protein sequence ID" value="MBC5582465.1"/>
    <property type="molecule type" value="Genomic_DNA"/>
</dbReference>
<keyword evidence="1" id="KW-1133">Transmembrane helix</keyword>
<feature type="transmembrane region" description="Helical" evidence="1">
    <location>
        <begin position="161"/>
        <end position="181"/>
    </location>
</feature>
<dbReference type="Proteomes" id="UP000659630">
    <property type="component" value="Unassembled WGS sequence"/>
</dbReference>
<evidence type="ECO:0000256" key="1">
    <source>
        <dbReference type="SAM" id="Phobius"/>
    </source>
</evidence>